<evidence type="ECO:0000256" key="9">
    <source>
        <dbReference type="ARBA" id="ARBA00023136"/>
    </source>
</evidence>
<keyword evidence="5" id="KW-0677">Repeat</keyword>
<dbReference type="GO" id="GO:0005524">
    <property type="term" value="F:ATP binding"/>
    <property type="evidence" value="ECO:0007669"/>
    <property type="project" value="UniProtKB-KW"/>
</dbReference>
<evidence type="ECO:0000256" key="1">
    <source>
        <dbReference type="ARBA" id="ARBA00004417"/>
    </source>
</evidence>
<evidence type="ECO:0000256" key="8">
    <source>
        <dbReference type="ARBA" id="ARBA00022967"/>
    </source>
</evidence>
<evidence type="ECO:0000256" key="2">
    <source>
        <dbReference type="ARBA" id="ARBA00022448"/>
    </source>
</evidence>
<keyword evidence="8" id="KW-1278">Translocase</keyword>
<keyword evidence="7 11" id="KW-0067">ATP-binding</keyword>
<dbReference type="SMART" id="SM00382">
    <property type="entry name" value="AAA"/>
    <property type="match status" value="2"/>
</dbReference>
<keyword evidence="11" id="KW-0378">Hydrolase</keyword>
<name>A0A7H4MFD2_KLEVA</name>
<dbReference type="InterPro" id="IPR003593">
    <property type="entry name" value="AAA+_ATPase"/>
</dbReference>
<evidence type="ECO:0000259" key="10">
    <source>
        <dbReference type="PROSITE" id="PS50893"/>
    </source>
</evidence>
<reference evidence="11 12" key="1">
    <citation type="submission" date="2018-06" db="EMBL/GenBank/DDBJ databases">
        <authorList>
            <consortium name="Pathogen Informatics"/>
            <person name="Doyle S."/>
        </authorList>
    </citation>
    <scope>NUCLEOTIDE SEQUENCE [LARGE SCALE GENOMIC DNA]</scope>
    <source>
        <strain evidence="11 12">NCTC9177</strain>
    </source>
</reference>
<evidence type="ECO:0000256" key="3">
    <source>
        <dbReference type="ARBA" id="ARBA00022475"/>
    </source>
</evidence>
<evidence type="ECO:0000256" key="7">
    <source>
        <dbReference type="ARBA" id="ARBA00022840"/>
    </source>
</evidence>
<dbReference type="EC" id="3.6.3.17" evidence="11"/>
<dbReference type="Pfam" id="PF10054">
    <property type="entry name" value="DUF2291"/>
    <property type="match status" value="1"/>
</dbReference>
<dbReference type="InterPro" id="IPR017871">
    <property type="entry name" value="ABC_transporter-like_CS"/>
</dbReference>
<keyword evidence="3" id="KW-1003">Cell membrane</keyword>
<organism evidence="11 12">
    <name type="scientific">Klebsiella variicola</name>
    <dbReference type="NCBI Taxonomy" id="244366"/>
    <lineage>
        <taxon>Bacteria</taxon>
        <taxon>Pseudomonadati</taxon>
        <taxon>Pseudomonadota</taxon>
        <taxon>Gammaproteobacteria</taxon>
        <taxon>Enterobacterales</taxon>
        <taxon>Enterobacteriaceae</taxon>
        <taxon>Klebsiella/Raoultella group</taxon>
        <taxon>Klebsiella</taxon>
        <taxon>Klebsiella pneumoniae complex</taxon>
    </lineage>
</organism>
<protein>
    <submittedName>
        <fullName evidence="11">Sugar ABC transporter ATP-binding protein</fullName>
        <ecNumber evidence="11">3.6.3.17</ecNumber>
    </submittedName>
</protein>
<dbReference type="Pfam" id="PF00005">
    <property type="entry name" value="ABC_tran"/>
    <property type="match status" value="2"/>
</dbReference>
<dbReference type="InterPro" id="IPR050107">
    <property type="entry name" value="ABC_carbohydrate_import_ATPase"/>
</dbReference>
<dbReference type="GO" id="GO:0016887">
    <property type="term" value="F:ATP hydrolysis activity"/>
    <property type="evidence" value="ECO:0007669"/>
    <property type="project" value="InterPro"/>
</dbReference>
<dbReference type="InterPro" id="IPR014582">
    <property type="entry name" value="UCP033535_lipo"/>
</dbReference>
<dbReference type="CDD" id="cd03215">
    <property type="entry name" value="ABC_Carb_Monos_II"/>
    <property type="match status" value="1"/>
</dbReference>
<comment type="subcellular location">
    <subcellularLocation>
        <location evidence="1">Cell inner membrane</location>
        <topology evidence="1">Peripheral membrane protein</topology>
    </subcellularLocation>
</comment>
<dbReference type="PROSITE" id="PS00211">
    <property type="entry name" value="ABC_TRANSPORTER_1"/>
    <property type="match status" value="1"/>
</dbReference>
<dbReference type="PROSITE" id="PS50893">
    <property type="entry name" value="ABC_TRANSPORTER_2"/>
    <property type="match status" value="2"/>
</dbReference>
<dbReference type="CDD" id="cd03216">
    <property type="entry name" value="ABC_Carb_Monos_I"/>
    <property type="match status" value="1"/>
</dbReference>
<keyword evidence="6" id="KW-0547">Nucleotide-binding</keyword>
<dbReference type="GO" id="GO:0005886">
    <property type="term" value="C:plasma membrane"/>
    <property type="evidence" value="ECO:0007669"/>
    <property type="project" value="UniProtKB-SubCell"/>
</dbReference>
<dbReference type="FunFam" id="3.40.50.300:FF:000127">
    <property type="entry name" value="Ribose import ATP-binding protein RbsA"/>
    <property type="match status" value="1"/>
</dbReference>
<gene>
    <name evidence="11" type="primary">rbsA_8</name>
    <name evidence="11" type="ORF">NCTC9177_02893</name>
</gene>
<dbReference type="EMBL" id="UGKR01000003">
    <property type="protein sequence ID" value="STS89032.1"/>
    <property type="molecule type" value="Genomic_DNA"/>
</dbReference>
<evidence type="ECO:0000256" key="6">
    <source>
        <dbReference type="ARBA" id="ARBA00022741"/>
    </source>
</evidence>
<proteinExistence type="predicted"/>
<dbReference type="Proteomes" id="UP000254545">
    <property type="component" value="Unassembled WGS sequence"/>
</dbReference>
<dbReference type="AlphaFoldDB" id="A0A7H4MFD2"/>
<evidence type="ECO:0000313" key="12">
    <source>
        <dbReference type="Proteomes" id="UP000254545"/>
    </source>
</evidence>
<accession>A0A7H4MFD2</accession>
<evidence type="ECO:0000256" key="4">
    <source>
        <dbReference type="ARBA" id="ARBA00022597"/>
    </source>
</evidence>
<feature type="domain" description="ABC transporter" evidence="10">
    <location>
        <begin position="225"/>
        <end position="460"/>
    </location>
</feature>
<dbReference type="InterPro" id="IPR036215">
    <property type="entry name" value="TM0957-like_sf"/>
</dbReference>
<dbReference type="InterPro" id="IPR027417">
    <property type="entry name" value="P-loop_NTPase"/>
</dbReference>
<evidence type="ECO:0000313" key="11">
    <source>
        <dbReference type="EMBL" id="STS89032.1"/>
    </source>
</evidence>
<dbReference type="Gene3D" id="3.40.50.300">
    <property type="entry name" value="P-loop containing nucleotide triphosphate hydrolases"/>
    <property type="match status" value="2"/>
</dbReference>
<sequence>MFKKTCLTLAVLALGGCRIVSQQELADLKSPPNPHMANMDKTWQQSIVPQVVTKARPAAELMSALKAAKDIDSACKTLGYRAQDENPCIFYVKVSGTVSKLDTASRSGKMTLSDASVGKVTVQIGPTLRGTQLRDGYSGASYQDFNDQVLFGEYSKNINSQAVKMIQTANVKTGDSVEVYGVFSAWDIPQTLPEITPAKIIHAGDNNMAPHDLVAPQPVESEVIIETRGLSRVYPGVTALDNVNYRVYRNKVNVLIGENGAGKSTMMKMLAGVETPSSGQIILDGEAVSLQSTHQAEKLGISIIFQELNLFPNMNVMDNIFMANEFFQKGRINEKYQYALAKSLLERLELDVDPYAPLGELGIGHQQLVEIARALSKDTRVLIMDEPTSALSQSEVKVLFKVIAQLKRRGVTIIYISHRLEELMEIGDNITIFRDGRFISERHVSDASVPWIIEQMVGDKKKHFDYQPAPKGDAVLDVKGLTALHPSGGYKLNDVTFTLSKGEVIGIYGLLGAGRTELFKGLVGLMPCQRGEVHLNGESIGKSRFQQRLKKGLALVPEDRQGEGVVQMMSIQANMTLSDFSLQGFRRAWRWLNPQKEESCVKEMIQQLAIKVSDATLPITSLSGGNQQKVVLGKALMTQPQVVFLDEPTRGIDVGAKTDVYHLIGKMAQQGLAVMFSSSELDEVMALADRILVMADGRITADLPRHAVTREQLIAASTPQD</sequence>
<keyword evidence="9" id="KW-0472">Membrane</keyword>
<dbReference type="PANTHER" id="PTHR43790:SF3">
    <property type="entry name" value="D-ALLOSE IMPORT ATP-BINDING PROTEIN ALSA-RELATED"/>
    <property type="match status" value="1"/>
</dbReference>
<keyword evidence="2" id="KW-0813">Transport</keyword>
<dbReference type="InterPro" id="IPR003439">
    <property type="entry name" value="ABC_transporter-like_ATP-bd"/>
</dbReference>
<comment type="caution">
    <text evidence="11">The sequence shown here is derived from an EMBL/GenBank/DDBJ whole genome shotgun (WGS) entry which is preliminary data.</text>
</comment>
<keyword evidence="4" id="KW-0762">Sugar transport</keyword>
<dbReference type="PROSITE" id="PS51257">
    <property type="entry name" value="PROKAR_LIPOPROTEIN"/>
    <property type="match status" value="1"/>
</dbReference>
<dbReference type="SUPFAM" id="SSF52540">
    <property type="entry name" value="P-loop containing nucleoside triphosphate hydrolases"/>
    <property type="match status" value="2"/>
</dbReference>
<dbReference type="PANTHER" id="PTHR43790">
    <property type="entry name" value="CARBOHYDRATE TRANSPORT ATP-BINDING PROTEIN MG119-RELATED"/>
    <property type="match status" value="1"/>
</dbReference>
<evidence type="ECO:0000256" key="5">
    <source>
        <dbReference type="ARBA" id="ARBA00022737"/>
    </source>
</evidence>
<feature type="domain" description="ABC transporter" evidence="10">
    <location>
        <begin position="476"/>
        <end position="721"/>
    </location>
</feature>
<dbReference type="SUPFAM" id="SSF141318">
    <property type="entry name" value="TM0957-like"/>
    <property type="match status" value="1"/>
</dbReference>